<accession>A0A5J4WUW6</accession>
<dbReference type="Gene3D" id="3.40.50.1970">
    <property type="match status" value="1"/>
</dbReference>
<feature type="domain" description="Alcohol dehydrogenase iron-type/glycerol dehydrogenase GldA" evidence="5">
    <location>
        <begin position="8"/>
        <end position="155"/>
    </location>
</feature>
<dbReference type="GO" id="GO:0016614">
    <property type="term" value="F:oxidoreductase activity, acting on CH-OH group of donors"/>
    <property type="evidence" value="ECO:0007669"/>
    <property type="project" value="InterPro"/>
</dbReference>
<reference evidence="6 7" key="1">
    <citation type="submission" date="2019-03" db="EMBL/GenBank/DDBJ databases">
        <title>Single cell metagenomics reveals metabolic interactions within the superorganism composed of flagellate Streblomastix strix and complex community of Bacteroidetes bacteria on its surface.</title>
        <authorList>
            <person name="Treitli S.C."/>
            <person name="Kolisko M."/>
            <person name="Husnik F."/>
            <person name="Keeling P."/>
            <person name="Hampl V."/>
        </authorList>
    </citation>
    <scope>NUCLEOTIDE SEQUENCE [LARGE SCALE GENOMIC DNA]</scope>
    <source>
        <strain evidence="6">ST1C</strain>
    </source>
</reference>
<dbReference type="EMBL" id="SNRW01001060">
    <property type="protein sequence ID" value="KAA6397979.1"/>
    <property type="molecule type" value="Genomic_DNA"/>
</dbReference>
<dbReference type="CDD" id="cd08170">
    <property type="entry name" value="GlyDH"/>
    <property type="match status" value="1"/>
</dbReference>
<keyword evidence="4" id="KW-0520">NAD</keyword>
<dbReference type="PANTHER" id="PTHR43616:SF5">
    <property type="entry name" value="GLYCEROL DEHYDROGENASE 1"/>
    <property type="match status" value="1"/>
</dbReference>
<dbReference type="InterPro" id="IPR018211">
    <property type="entry name" value="ADH_Fe_CS"/>
</dbReference>
<name>A0A5J4WUW6_9EUKA</name>
<sequence length="363" mass="38773">MKRVIQSPLKYVQGPDQLATLAENVAILGKVGAFTVVDAFILEKQEPKIVASFQKSPVQIKIWKFGGECSQTEVDKIIAAVKESKFDVIVGIGGGKTLDTAKAVSFYLKLPVIVAPSAASSDAPCSALSVMYKDNHQFDRYLVLPRNPDLVLMDTNLILTAPVRMLISGIGDALATYYEAHAVSVAKKRTMAGGICSVTGLAIGQACRDTLFQYGVQAKKDAEAGKLSEAVENIIEANTYLSGIGFESGGLAGAHAIHNGMTALEETHSYLHGEKVAFGTLVHLVLIKAPDDELKKVITFCRSVGLPTSLKQLGISNASRERLVEVAKLSLSEGDTMRNMPIVPSVDEVVEAIIKADKIGSSK</sequence>
<keyword evidence="2" id="KW-0479">Metal-binding</keyword>
<dbReference type="PANTHER" id="PTHR43616">
    <property type="entry name" value="GLYCEROL DEHYDROGENASE"/>
    <property type="match status" value="1"/>
</dbReference>
<dbReference type="GO" id="GO:0046872">
    <property type="term" value="F:metal ion binding"/>
    <property type="evidence" value="ECO:0007669"/>
    <property type="project" value="UniProtKB-KW"/>
</dbReference>
<dbReference type="PIRSF" id="PIRSF000112">
    <property type="entry name" value="Glycerol_dehydrogenase"/>
    <property type="match status" value="1"/>
</dbReference>
<evidence type="ECO:0000256" key="4">
    <source>
        <dbReference type="ARBA" id="ARBA00023027"/>
    </source>
</evidence>
<proteinExistence type="inferred from homology"/>
<gene>
    <name evidence="6" type="ORF">EZS28_006493</name>
</gene>
<dbReference type="Gene3D" id="1.20.1090.10">
    <property type="entry name" value="Dehydroquinate synthase-like - alpha domain"/>
    <property type="match status" value="1"/>
</dbReference>
<dbReference type="PROSITE" id="PS00913">
    <property type="entry name" value="ADH_IRON_1"/>
    <property type="match status" value="1"/>
</dbReference>
<dbReference type="InterPro" id="IPR001670">
    <property type="entry name" value="ADH_Fe/GldA"/>
</dbReference>
<dbReference type="InterPro" id="IPR016205">
    <property type="entry name" value="Glycerol_DH"/>
</dbReference>
<evidence type="ECO:0000256" key="3">
    <source>
        <dbReference type="ARBA" id="ARBA00023002"/>
    </source>
</evidence>
<evidence type="ECO:0000313" key="7">
    <source>
        <dbReference type="Proteomes" id="UP000324800"/>
    </source>
</evidence>
<evidence type="ECO:0000313" key="6">
    <source>
        <dbReference type="EMBL" id="KAA6397979.1"/>
    </source>
</evidence>
<keyword evidence="3" id="KW-0560">Oxidoreductase</keyword>
<evidence type="ECO:0000256" key="1">
    <source>
        <dbReference type="ARBA" id="ARBA00007358"/>
    </source>
</evidence>
<evidence type="ECO:0000256" key="2">
    <source>
        <dbReference type="ARBA" id="ARBA00022723"/>
    </source>
</evidence>
<dbReference type="AlphaFoldDB" id="A0A5J4WUW6"/>
<dbReference type="NCBIfam" id="NF006941">
    <property type="entry name" value="PRK09423.1"/>
    <property type="match status" value="1"/>
</dbReference>
<protein>
    <submittedName>
        <fullName evidence="6">Glycerol dehydrogenase</fullName>
    </submittedName>
</protein>
<evidence type="ECO:0000259" key="5">
    <source>
        <dbReference type="Pfam" id="PF00465"/>
    </source>
</evidence>
<dbReference type="OrthoDB" id="339764at2759"/>
<dbReference type="Pfam" id="PF00465">
    <property type="entry name" value="Fe-ADH"/>
    <property type="match status" value="1"/>
</dbReference>
<comment type="caution">
    <text evidence="6">The sequence shown here is derived from an EMBL/GenBank/DDBJ whole genome shotgun (WGS) entry which is preliminary data.</text>
</comment>
<dbReference type="SUPFAM" id="SSF56796">
    <property type="entry name" value="Dehydroquinate synthase-like"/>
    <property type="match status" value="1"/>
</dbReference>
<dbReference type="PROSITE" id="PS00060">
    <property type="entry name" value="ADH_IRON_2"/>
    <property type="match status" value="1"/>
</dbReference>
<organism evidence="6 7">
    <name type="scientific">Streblomastix strix</name>
    <dbReference type="NCBI Taxonomy" id="222440"/>
    <lineage>
        <taxon>Eukaryota</taxon>
        <taxon>Metamonada</taxon>
        <taxon>Preaxostyla</taxon>
        <taxon>Oxymonadida</taxon>
        <taxon>Streblomastigidae</taxon>
        <taxon>Streblomastix</taxon>
    </lineage>
</organism>
<dbReference type="Proteomes" id="UP000324800">
    <property type="component" value="Unassembled WGS sequence"/>
</dbReference>
<comment type="similarity">
    <text evidence="1">Belongs to the iron-containing alcohol dehydrogenase family.</text>
</comment>